<dbReference type="InterPro" id="IPR002123">
    <property type="entry name" value="Plipid/glycerol_acylTrfase"/>
</dbReference>
<dbReference type="SUPFAM" id="SSF69593">
    <property type="entry name" value="Glycerol-3-phosphate (1)-acyltransferase"/>
    <property type="match status" value="1"/>
</dbReference>
<dbReference type="AlphaFoldDB" id="A0A645BRX3"/>
<sequence length="278" mass="31969">MSEKTDFKLDIDGVLQAKAKKHYKKIPKFVVNYLKRTIHQDELNAIIERNRDKQGVDFMLALVDKEFKVNLKIHGEENIPAEGKFVFASNHPLGGLDGICLSAYLGEKYKGKIKYLVNDVLLNIRNLESIFVPVNKYGSQAKLSAAAINEAYTSDNQIITFPAGLCSRKQNGRIKDLEWMKNFVVKAIEHKRDIIPVHFDAKNSDFFYNFANIRKSLGLKFNIELIYLPGEMFKNKGQTFHITFGEPIPWQSLNKSKNPMQWAEEIKTVVYNLPQKRD</sequence>
<dbReference type="EMBL" id="VSSQ01021645">
    <property type="protein sequence ID" value="MPM67361.1"/>
    <property type="molecule type" value="Genomic_DNA"/>
</dbReference>
<feature type="domain" description="Phospholipid/glycerol acyltransferase" evidence="1">
    <location>
        <begin position="85"/>
        <end position="202"/>
    </location>
</feature>
<dbReference type="SMART" id="SM00563">
    <property type="entry name" value="PlsC"/>
    <property type="match status" value="1"/>
</dbReference>
<accession>A0A645BRX3</accession>
<proteinExistence type="predicted"/>
<dbReference type="InterPro" id="IPR045746">
    <property type="entry name" value="ACT14924-like_Acyltransf_dom"/>
</dbReference>
<evidence type="ECO:0000313" key="2">
    <source>
        <dbReference type="EMBL" id="MPM67361.1"/>
    </source>
</evidence>
<gene>
    <name evidence="2" type="ORF">SDC9_114283</name>
</gene>
<dbReference type="Pfam" id="PF19576">
    <property type="entry name" value="Acyltransf_2"/>
    <property type="match status" value="1"/>
</dbReference>
<organism evidence="2">
    <name type="scientific">bioreactor metagenome</name>
    <dbReference type="NCBI Taxonomy" id="1076179"/>
    <lineage>
        <taxon>unclassified sequences</taxon>
        <taxon>metagenomes</taxon>
        <taxon>ecological metagenomes</taxon>
    </lineage>
</organism>
<comment type="caution">
    <text evidence="2">The sequence shown here is derived from an EMBL/GenBank/DDBJ whole genome shotgun (WGS) entry which is preliminary data.</text>
</comment>
<dbReference type="GO" id="GO:0016746">
    <property type="term" value="F:acyltransferase activity"/>
    <property type="evidence" value="ECO:0007669"/>
    <property type="project" value="InterPro"/>
</dbReference>
<evidence type="ECO:0000259" key="1">
    <source>
        <dbReference type="SMART" id="SM00563"/>
    </source>
</evidence>
<protein>
    <recommendedName>
        <fullName evidence="1">Phospholipid/glycerol acyltransferase domain-containing protein</fullName>
    </recommendedName>
</protein>
<name>A0A645BRX3_9ZZZZ</name>
<reference evidence="2" key="1">
    <citation type="submission" date="2019-08" db="EMBL/GenBank/DDBJ databases">
        <authorList>
            <person name="Kucharzyk K."/>
            <person name="Murdoch R.W."/>
            <person name="Higgins S."/>
            <person name="Loffler F."/>
        </authorList>
    </citation>
    <scope>NUCLEOTIDE SEQUENCE</scope>
</reference>